<name>A0AAX6HB29_IRIPA</name>
<feature type="region of interest" description="Disordered" evidence="1">
    <location>
        <begin position="1"/>
        <end position="34"/>
    </location>
</feature>
<reference evidence="2" key="2">
    <citation type="submission" date="2023-04" db="EMBL/GenBank/DDBJ databases">
        <authorList>
            <person name="Bruccoleri R.E."/>
            <person name="Oakeley E.J."/>
            <person name="Faust A.-M."/>
            <person name="Dessus-Babus S."/>
            <person name="Altorfer M."/>
            <person name="Burckhardt D."/>
            <person name="Oertli M."/>
            <person name="Naumann U."/>
            <person name="Petersen F."/>
            <person name="Wong J."/>
        </authorList>
    </citation>
    <scope>NUCLEOTIDE SEQUENCE</scope>
    <source>
        <strain evidence="2">GSM-AAB239-AS_SAM_17_03QT</strain>
        <tissue evidence="2">Leaf</tissue>
    </source>
</reference>
<sequence length="117" mass="12664">MTRRARPRRRGAGRAAASARRPDRRRGEGSADLNLVTPIDGGRLHSSAVVVSISSMTVSTRMGCDMAPRLQAMSIISGENGGGGRERSHRLQRRGGFELGGAPVLMWSPDTARQLRR</sequence>
<keyword evidence="3" id="KW-1185">Reference proteome</keyword>
<reference evidence="2" key="1">
    <citation type="journal article" date="2023" name="GigaByte">
        <title>Genome assembly of the bearded iris, Iris pallida Lam.</title>
        <authorList>
            <person name="Bruccoleri R.E."/>
            <person name="Oakeley E.J."/>
            <person name="Faust A.M.E."/>
            <person name="Altorfer M."/>
            <person name="Dessus-Babus S."/>
            <person name="Burckhardt D."/>
            <person name="Oertli M."/>
            <person name="Naumann U."/>
            <person name="Petersen F."/>
            <person name="Wong J."/>
        </authorList>
    </citation>
    <scope>NUCLEOTIDE SEQUENCE</scope>
    <source>
        <strain evidence="2">GSM-AAB239-AS_SAM_17_03QT</strain>
    </source>
</reference>
<gene>
    <name evidence="2" type="ORF">M6B38_321955</name>
</gene>
<evidence type="ECO:0000313" key="2">
    <source>
        <dbReference type="EMBL" id="KAJ6838053.1"/>
    </source>
</evidence>
<comment type="caution">
    <text evidence="2">The sequence shown here is derived from an EMBL/GenBank/DDBJ whole genome shotgun (WGS) entry which is preliminary data.</text>
</comment>
<protein>
    <submittedName>
        <fullName evidence="2">Uncharacterized protein</fullName>
    </submittedName>
</protein>
<organism evidence="2 3">
    <name type="scientific">Iris pallida</name>
    <name type="common">Sweet iris</name>
    <dbReference type="NCBI Taxonomy" id="29817"/>
    <lineage>
        <taxon>Eukaryota</taxon>
        <taxon>Viridiplantae</taxon>
        <taxon>Streptophyta</taxon>
        <taxon>Embryophyta</taxon>
        <taxon>Tracheophyta</taxon>
        <taxon>Spermatophyta</taxon>
        <taxon>Magnoliopsida</taxon>
        <taxon>Liliopsida</taxon>
        <taxon>Asparagales</taxon>
        <taxon>Iridaceae</taxon>
        <taxon>Iridoideae</taxon>
        <taxon>Irideae</taxon>
        <taxon>Iris</taxon>
    </lineage>
</organism>
<feature type="compositionally biased region" description="Basic residues" evidence="1">
    <location>
        <begin position="1"/>
        <end position="12"/>
    </location>
</feature>
<dbReference type="EMBL" id="JANAVB010010997">
    <property type="protein sequence ID" value="KAJ6838053.1"/>
    <property type="molecule type" value="Genomic_DNA"/>
</dbReference>
<evidence type="ECO:0000313" key="3">
    <source>
        <dbReference type="Proteomes" id="UP001140949"/>
    </source>
</evidence>
<proteinExistence type="predicted"/>
<dbReference type="AlphaFoldDB" id="A0AAX6HB29"/>
<evidence type="ECO:0000256" key="1">
    <source>
        <dbReference type="SAM" id="MobiDB-lite"/>
    </source>
</evidence>
<dbReference type="Proteomes" id="UP001140949">
    <property type="component" value="Unassembled WGS sequence"/>
</dbReference>
<accession>A0AAX6HB29</accession>